<proteinExistence type="predicted"/>
<dbReference type="PROSITE" id="PS51257">
    <property type="entry name" value="PROKAR_LIPOPROTEIN"/>
    <property type="match status" value="1"/>
</dbReference>
<feature type="signal peptide" evidence="1">
    <location>
        <begin position="1"/>
        <end position="19"/>
    </location>
</feature>
<dbReference type="EMBL" id="CP065611">
    <property type="protein sequence ID" value="QPR05728.1"/>
    <property type="molecule type" value="Genomic_DNA"/>
</dbReference>
<sequence>MIKPFLMTVAILTSCCAQAKILTNEEIVSRFISNVKTSADNDVDLDTDGFRQLRISCPSPSASGAIILRKASYEFGKSIGVFDFANNASPATMTFLIPIYKDDDFDSDTVGFTFAFKMPRGQFFVDVKENGNIRAGVNVNGESGVTYENCKLNMKDINDD</sequence>
<reference evidence="2 7" key="2">
    <citation type="submission" date="2020-12" db="EMBL/GenBank/DDBJ databases">
        <title>FDA dAtabase for Regulatory Grade micrObial Sequences (FDA-ARGOS): Supporting development and validation of Infectious Disease Dx tests.</title>
        <authorList>
            <person name="Sproer C."/>
            <person name="Gronow S."/>
            <person name="Severitt S."/>
            <person name="Schroder I."/>
            <person name="Tallon L."/>
            <person name="Sadzewicz L."/>
            <person name="Zhao X."/>
            <person name="Boylan J."/>
            <person name="Ott S."/>
            <person name="Bowen H."/>
            <person name="Vavikolanu K."/>
            <person name="Mehta A."/>
            <person name="Aluvathingal J."/>
            <person name="Nadendla S."/>
            <person name="Lowell S."/>
            <person name="Myers T."/>
            <person name="Yan Y."/>
            <person name="Sichtig H."/>
        </authorList>
    </citation>
    <scope>NUCLEOTIDE SEQUENCE [LARGE SCALE GENOMIC DNA]</scope>
    <source>
        <strain evidence="2 7">FDAARGOS_945</strain>
    </source>
</reference>
<evidence type="ECO:0000256" key="1">
    <source>
        <dbReference type="SAM" id="SignalP"/>
    </source>
</evidence>
<dbReference type="EMBL" id="UFYN01000009">
    <property type="protein sequence ID" value="STE77707.1"/>
    <property type="molecule type" value="Genomic_DNA"/>
</dbReference>
<reference evidence="5 6" key="1">
    <citation type="submission" date="2018-06" db="EMBL/GenBank/DDBJ databases">
        <authorList>
            <consortium name="Pathogen Informatics"/>
            <person name="Doyle S."/>
        </authorList>
    </citation>
    <scope>NUCLEOTIDE SEQUENCE [LARGE SCALE GENOMIC DNA]</scope>
    <source>
        <strain evidence="3 5">NCTC11181</strain>
        <strain evidence="4 6">NCTC11341</strain>
    </source>
</reference>
<dbReference type="Proteomes" id="UP000254219">
    <property type="component" value="Unassembled WGS sequence"/>
</dbReference>
<evidence type="ECO:0000313" key="4">
    <source>
        <dbReference type="EMBL" id="STH72705.1"/>
    </source>
</evidence>
<protein>
    <submittedName>
        <fullName evidence="3">Phage protein</fullName>
    </submittedName>
</protein>
<dbReference type="RefSeq" id="WP_000594909.1">
    <property type="nucleotide sequence ID" value="NZ_CABEFB020000007.1"/>
</dbReference>
<evidence type="ECO:0000313" key="6">
    <source>
        <dbReference type="Proteomes" id="UP000254428"/>
    </source>
</evidence>
<dbReference type="Proteomes" id="UP000594864">
    <property type="component" value="Chromosome"/>
</dbReference>
<organism evidence="3 5">
    <name type="scientific">Escherichia coli</name>
    <dbReference type="NCBI Taxonomy" id="562"/>
    <lineage>
        <taxon>Bacteria</taxon>
        <taxon>Pseudomonadati</taxon>
        <taxon>Pseudomonadota</taxon>
        <taxon>Gammaproteobacteria</taxon>
        <taxon>Enterobacterales</taxon>
        <taxon>Enterobacteriaceae</taxon>
        <taxon>Escherichia</taxon>
    </lineage>
</organism>
<dbReference type="EMBL" id="UGBT01000002">
    <property type="protein sequence ID" value="STH72705.1"/>
    <property type="molecule type" value="Genomic_DNA"/>
</dbReference>
<accession>A0A376K6Z2</accession>
<evidence type="ECO:0000313" key="2">
    <source>
        <dbReference type="EMBL" id="QPR05728.1"/>
    </source>
</evidence>
<evidence type="ECO:0000313" key="7">
    <source>
        <dbReference type="Proteomes" id="UP000594864"/>
    </source>
</evidence>
<feature type="chain" id="PRO_5041540620" evidence="1">
    <location>
        <begin position="20"/>
        <end position="160"/>
    </location>
</feature>
<name>A0A376K6Z2_ECOLX</name>
<dbReference type="AlphaFoldDB" id="A0A376K6Z2"/>
<evidence type="ECO:0000313" key="5">
    <source>
        <dbReference type="Proteomes" id="UP000254219"/>
    </source>
</evidence>
<gene>
    <name evidence="2" type="ORF">I6H02_04610</name>
    <name evidence="3" type="ORF">NCTC11181_05673</name>
    <name evidence="4" type="ORF">NCTC11341_04397</name>
</gene>
<dbReference type="Proteomes" id="UP000254428">
    <property type="component" value="Unassembled WGS sequence"/>
</dbReference>
<keyword evidence="1" id="KW-0732">Signal</keyword>
<evidence type="ECO:0000313" key="3">
    <source>
        <dbReference type="EMBL" id="STE77707.1"/>
    </source>
</evidence>